<dbReference type="EMBL" id="CP042425">
    <property type="protein sequence ID" value="QEL20336.1"/>
    <property type="molecule type" value="Genomic_DNA"/>
</dbReference>
<dbReference type="KEGG" id="lrs:PX52LOC_07429"/>
<feature type="chain" id="PRO_5022724065" description="N-formylglutamate amidohydrolase" evidence="1">
    <location>
        <begin position="17"/>
        <end position="273"/>
    </location>
</feature>
<gene>
    <name evidence="2" type="ORF">PX52LOC_07429</name>
</gene>
<keyword evidence="1" id="KW-0732">Signal</keyword>
<proteinExistence type="predicted"/>
<name>A0A5C1AQM9_9BACT</name>
<dbReference type="AlphaFoldDB" id="A0A5C1AQM9"/>
<evidence type="ECO:0008006" key="4">
    <source>
        <dbReference type="Google" id="ProtNLM"/>
    </source>
</evidence>
<organism evidence="2 3">
    <name type="scientific">Limnoglobus roseus</name>
    <dbReference type="NCBI Taxonomy" id="2598579"/>
    <lineage>
        <taxon>Bacteria</taxon>
        <taxon>Pseudomonadati</taxon>
        <taxon>Planctomycetota</taxon>
        <taxon>Planctomycetia</taxon>
        <taxon>Gemmatales</taxon>
        <taxon>Gemmataceae</taxon>
        <taxon>Limnoglobus</taxon>
    </lineage>
</organism>
<dbReference type="Proteomes" id="UP000324974">
    <property type="component" value="Chromosome"/>
</dbReference>
<evidence type="ECO:0000256" key="1">
    <source>
        <dbReference type="SAM" id="SignalP"/>
    </source>
</evidence>
<evidence type="ECO:0000313" key="2">
    <source>
        <dbReference type="EMBL" id="QEL20336.1"/>
    </source>
</evidence>
<dbReference type="SUPFAM" id="SSF53187">
    <property type="entry name" value="Zn-dependent exopeptidases"/>
    <property type="match status" value="1"/>
</dbReference>
<accession>A0A5C1AQM9</accession>
<feature type="signal peptide" evidence="1">
    <location>
        <begin position="1"/>
        <end position="16"/>
    </location>
</feature>
<dbReference type="RefSeq" id="WP_149114645.1">
    <property type="nucleotide sequence ID" value="NZ_CP042425.1"/>
</dbReference>
<reference evidence="3" key="1">
    <citation type="submission" date="2019-08" db="EMBL/GenBank/DDBJ databases">
        <title>Limnoglobus roseus gen. nov., sp. nov., a novel freshwater planctomycete with a giant genome from the family Gemmataceae.</title>
        <authorList>
            <person name="Kulichevskaya I.S."/>
            <person name="Naumoff D.G."/>
            <person name="Miroshnikov K."/>
            <person name="Ivanova A."/>
            <person name="Philippov D.A."/>
            <person name="Hakobyan A."/>
            <person name="Rijpstra I.C."/>
            <person name="Sinninghe Damste J.S."/>
            <person name="Liesack W."/>
            <person name="Dedysh S.N."/>
        </authorList>
    </citation>
    <scope>NUCLEOTIDE SEQUENCE [LARGE SCALE GENOMIC DNA]</scope>
    <source>
        <strain evidence="3">PX52</strain>
    </source>
</reference>
<evidence type="ECO:0000313" key="3">
    <source>
        <dbReference type="Proteomes" id="UP000324974"/>
    </source>
</evidence>
<dbReference type="Gene3D" id="3.40.630.40">
    <property type="entry name" value="Zn-dependent exopeptidases"/>
    <property type="match status" value="1"/>
</dbReference>
<sequence length="273" mass="29170">MSRSLLLFVLVVPSLAADDDKPMIPAGMLTVQKGELPIIVSAPHGGRKPIPNCPERKGKGIPKFATVNDTNTDELAKKVLAAIEKKMHAKPYGVVAHFERKYADVNRSLADGVESDAAKPYYEAYHAFLKESRAAVQKDWGRGLLIDLHGHGGDAVTIFRGTNDGKTVQHLVDRFGKTAFTGEKSVLGQLAAHGYTISPANTARERENPAFGGGYIVATYGSKADGSVDAIQLELGARVRSRANADTFATDLAAAVAVFAAEYLPAKKAQSEP</sequence>
<dbReference type="OrthoDB" id="8333609at2"/>
<keyword evidence="3" id="KW-1185">Reference proteome</keyword>
<protein>
    <recommendedName>
        <fullName evidence="4">N-formylglutamate amidohydrolase</fullName>
    </recommendedName>
</protein>